<organism evidence="1">
    <name type="scientific">marine sediment metagenome</name>
    <dbReference type="NCBI Taxonomy" id="412755"/>
    <lineage>
        <taxon>unclassified sequences</taxon>
        <taxon>metagenomes</taxon>
        <taxon>ecological metagenomes</taxon>
    </lineage>
</organism>
<gene>
    <name evidence="1" type="ORF">S03H2_55407</name>
</gene>
<feature type="non-terminal residue" evidence="1">
    <location>
        <position position="103"/>
    </location>
</feature>
<name>X1JEW3_9ZZZZ</name>
<dbReference type="EMBL" id="BARU01035384">
    <property type="protein sequence ID" value="GAH80045.1"/>
    <property type="molecule type" value="Genomic_DNA"/>
</dbReference>
<sequence>MLRDVRHARTLTVLDYPSGPDDKNDYRDDEYRTDGNNYPQEVIRYDLDLLLGCWRHLKDYLRCWCRWGLFDDYRRYRFRWWYRFGGGGEETGGPETRTGGINS</sequence>
<reference evidence="1" key="1">
    <citation type="journal article" date="2014" name="Front. Microbiol.">
        <title>High frequency of phylogenetically diverse reductive dehalogenase-homologous genes in deep subseafloor sedimentary metagenomes.</title>
        <authorList>
            <person name="Kawai M."/>
            <person name="Futagami T."/>
            <person name="Toyoda A."/>
            <person name="Takaki Y."/>
            <person name="Nishi S."/>
            <person name="Hori S."/>
            <person name="Arai W."/>
            <person name="Tsubouchi T."/>
            <person name="Morono Y."/>
            <person name="Uchiyama I."/>
            <person name="Ito T."/>
            <person name="Fujiyama A."/>
            <person name="Inagaki F."/>
            <person name="Takami H."/>
        </authorList>
    </citation>
    <scope>NUCLEOTIDE SEQUENCE</scope>
    <source>
        <strain evidence="1">Expedition CK06-06</strain>
    </source>
</reference>
<comment type="caution">
    <text evidence="1">The sequence shown here is derived from an EMBL/GenBank/DDBJ whole genome shotgun (WGS) entry which is preliminary data.</text>
</comment>
<proteinExistence type="predicted"/>
<dbReference type="AlphaFoldDB" id="X1JEW3"/>
<protein>
    <submittedName>
        <fullName evidence="1">Uncharacterized protein</fullName>
    </submittedName>
</protein>
<accession>X1JEW3</accession>
<evidence type="ECO:0000313" key="1">
    <source>
        <dbReference type="EMBL" id="GAH80045.1"/>
    </source>
</evidence>